<name>A0A0F7VMT2_STRLW</name>
<dbReference type="InterPro" id="IPR013249">
    <property type="entry name" value="RNA_pol_sigma70_r4_t2"/>
</dbReference>
<geneLocation type="plasmid" evidence="6 7">
    <name>pSLE2</name>
</geneLocation>
<evidence type="ECO:0000256" key="2">
    <source>
        <dbReference type="ARBA" id="ARBA00023015"/>
    </source>
</evidence>
<dbReference type="Pfam" id="PF08281">
    <property type="entry name" value="Sigma70_r4_2"/>
    <property type="match status" value="1"/>
</dbReference>
<dbReference type="SUPFAM" id="SSF88659">
    <property type="entry name" value="Sigma3 and sigma4 domains of RNA polymerase sigma factors"/>
    <property type="match status" value="1"/>
</dbReference>
<evidence type="ECO:0000256" key="1">
    <source>
        <dbReference type="ARBA" id="ARBA00010641"/>
    </source>
</evidence>
<comment type="similarity">
    <text evidence="1">Belongs to the sigma-70 factor family. ECF subfamily.</text>
</comment>
<dbReference type="InterPro" id="IPR036388">
    <property type="entry name" value="WH-like_DNA-bd_sf"/>
</dbReference>
<dbReference type="InterPro" id="IPR039425">
    <property type="entry name" value="RNA_pol_sigma-70-like"/>
</dbReference>
<dbReference type="GO" id="GO:0006352">
    <property type="term" value="P:DNA-templated transcription initiation"/>
    <property type="evidence" value="ECO:0007669"/>
    <property type="project" value="InterPro"/>
</dbReference>
<dbReference type="KEGG" id="sle:sle2_112"/>
<keyword evidence="3" id="KW-0731">Sigma factor</keyword>
<dbReference type="PANTHER" id="PTHR43133:SF46">
    <property type="entry name" value="RNA POLYMERASE SIGMA-70 FACTOR ECF SUBFAMILY"/>
    <property type="match status" value="1"/>
</dbReference>
<dbReference type="Proteomes" id="UP000035016">
    <property type="component" value="Plasmid pSLE2"/>
</dbReference>
<evidence type="ECO:0000256" key="3">
    <source>
        <dbReference type="ARBA" id="ARBA00023082"/>
    </source>
</evidence>
<gene>
    <name evidence="6" type="primary">sle2_112</name>
</gene>
<keyword evidence="4" id="KW-0804">Transcription</keyword>
<reference evidence="7" key="1">
    <citation type="submission" date="2015-02" db="EMBL/GenBank/DDBJ databases">
        <authorList>
            <person name="Gomez-Escribano P.J."/>
        </authorList>
    </citation>
    <scope>NUCLEOTIDE SEQUENCE [LARGE SCALE GENOMIC DNA]</scope>
    <source>
        <strain evidence="7">C34 (DSM 42122 / NRRL B-24963)</strain>
        <plasmid evidence="7">pSLE2</plasmid>
    </source>
</reference>
<evidence type="ECO:0000313" key="7">
    <source>
        <dbReference type="Proteomes" id="UP000035016"/>
    </source>
</evidence>
<sequence>MTNPEDSDAQHTLPTSFKEELNALEGIDYQMPASLDAFYRMYARPQLRYAATVLGDMRAAKTVVRRLYTHLALNWSAALLEEGGPEAYAWRMLKMRVEIHMRMAVTPTADGRSTASAANARTTAAHEAARATLEAMRKHLAALESPIGLYTAIAELPERQFDVMILQYALGYPSNQVAHIMGINAGTVRTHRRQARKRIATKLGIDLGDDEEKE</sequence>
<dbReference type="GO" id="GO:0016987">
    <property type="term" value="F:sigma factor activity"/>
    <property type="evidence" value="ECO:0007669"/>
    <property type="project" value="UniProtKB-KW"/>
</dbReference>
<dbReference type="Gene3D" id="1.10.10.10">
    <property type="entry name" value="Winged helix-like DNA-binding domain superfamily/Winged helix DNA-binding domain"/>
    <property type="match status" value="1"/>
</dbReference>
<protein>
    <recommendedName>
        <fullName evidence="5">RNA polymerase sigma factor 70 region 4 type 2 domain-containing protein</fullName>
    </recommendedName>
</protein>
<dbReference type="EMBL" id="LN831789">
    <property type="protein sequence ID" value="CQR59413.1"/>
    <property type="molecule type" value="Genomic_DNA"/>
</dbReference>
<keyword evidence="2" id="KW-0805">Transcription regulation</keyword>
<dbReference type="AlphaFoldDB" id="A0A0F7VMT2"/>
<accession>A0A0F7VMT2</accession>
<feature type="domain" description="RNA polymerase sigma factor 70 region 4 type 2" evidence="5">
    <location>
        <begin position="149"/>
        <end position="199"/>
    </location>
</feature>
<dbReference type="GO" id="GO:0003677">
    <property type="term" value="F:DNA binding"/>
    <property type="evidence" value="ECO:0007669"/>
    <property type="project" value="InterPro"/>
</dbReference>
<dbReference type="PANTHER" id="PTHR43133">
    <property type="entry name" value="RNA POLYMERASE ECF-TYPE SIGMA FACTO"/>
    <property type="match status" value="1"/>
</dbReference>
<evidence type="ECO:0000259" key="5">
    <source>
        <dbReference type="Pfam" id="PF08281"/>
    </source>
</evidence>
<dbReference type="InterPro" id="IPR013324">
    <property type="entry name" value="RNA_pol_sigma_r3/r4-like"/>
</dbReference>
<organism evidence="6 7">
    <name type="scientific">Streptomyces leeuwenhoekii</name>
    <dbReference type="NCBI Taxonomy" id="1437453"/>
    <lineage>
        <taxon>Bacteria</taxon>
        <taxon>Bacillati</taxon>
        <taxon>Actinomycetota</taxon>
        <taxon>Actinomycetes</taxon>
        <taxon>Kitasatosporales</taxon>
        <taxon>Streptomycetaceae</taxon>
        <taxon>Streptomyces</taxon>
    </lineage>
</organism>
<evidence type="ECO:0000313" key="6">
    <source>
        <dbReference type="EMBL" id="CQR59413.1"/>
    </source>
</evidence>
<proteinExistence type="inferred from homology"/>
<evidence type="ECO:0000256" key="4">
    <source>
        <dbReference type="ARBA" id="ARBA00023163"/>
    </source>
</evidence>
<dbReference type="RefSeq" id="WP_048573296.1">
    <property type="nucleotide sequence ID" value="NZ_AZSD01000009.1"/>
</dbReference>
<keyword evidence="6" id="KW-0614">Plasmid</keyword>